<dbReference type="InterPro" id="IPR001610">
    <property type="entry name" value="PAC"/>
</dbReference>
<evidence type="ECO:0000259" key="3">
    <source>
        <dbReference type="PROSITE" id="PS50883"/>
    </source>
</evidence>
<dbReference type="PROSITE" id="PS50112">
    <property type="entry name" value="PAS"/>
    <property type="match status" value="1"/>
</dbReference>
<dbReference type="PROSITE" id="PS50113">
    <property type="entry name" value="PAC"/>
    <property type="match status" value="1"/>
</dbReference>
<dbReference type="InterPro" id="IPR043128">
    <property type="entry name" value="Rev_trsase/Diguanyl_cyclase"/>
</dbReference>
<dbReference type="SMART" id="SM00267">
    <property type="entry name" value="GGDEF"/>
    <property type="match status" value="1"/>
</dbReference>
<reference evidence="5" key="1">
    <citation type="submission" date="2021-04" db="EMBL/GenBank/DDBJ databases">
        <title>Oceanospirillales bacteria with DddD are important DMSP degraders in coastal seawater.</title>
        <authorList>
            <person name="Liu J."/>
        </authorList>
    </citation>
    <scope>NUCLEOTIDE SEQUENCE</scope>
    <source>
        <strain evidence="5">GY6</strain>
    </source>
</reference>
<dbReference type="PROSITE" id="PS50887">
    <property type="entry name" value="GGDEF"/>
    <property type="match status" value="1"/>
</dbReference>
<dbReference type="SUPFAM" id="SSF55781">
    <property type="entry name" value="GAF domain-like"/>
    <property type="match status" value="1"/>
</dbReference>
<dbReference type="SMART" id="SM00086">
    <property type="entry name" value="PAC"/>
    <property type="match status" value="1"/>
</dbReference>
<dbReference type="Gene3D" id="3.30.70.270">
    <property type="match status" value="1"/>
</dbReference>
<dbReference type="InterPro" id="IPR029787">
    <property type="entry name" value="Nucleotide_cyclase"/>
</dbReference>
<dbReference type="InterPro" id="IPR052155">
    <property type="entry name" value="Biofilm_reg_signaling"/>
</dbReference>
<evidence type="ECO:0000259" key="4">
    <source>
        <dbReference type="PROSITE" id="PS50887"/>
    </source>
</evidence>
<sequence>MGLIFDERVDEVLKQFDNCNGQDYFNLLAARLADLTQADHVMVCELHLAAHTAESVVLWSDGNLSPNICYSLSGTPCDQVNSGGTCIYPRDISELFPEDRILVDLGLQGYVGRSLKDRSGKPIGLMVALFKQQDYATEDILSVFDLFAVRAQAELERIQWEGSLHAKIELLEEKNRQLDLSRRVFEHTNEGMIVTDSQNIILDVNDAFLRMSGYRKDELVGKNPSIINSGLQPETFYQQMWQVLSSKDVWQGELWNRRKDGSIYPIMSSISTVKDADGHITNYIASCKDTSSEKELKEQLYRQATHDYLTGLSNSFEFSDHAEKTIALAHLGRQQIALLRMNIDNLRLVNSSYGYMAGDIVVKTIGQRLKNKASGSDILARLGGDDFALLIGYEQLSNLEQQLRLILDQCGDDIDAGGEVVHPSCSVGISILGEDASDLESMMSHSFHALQHAKENCRGSYSFYNQGLEQQTRRHEIIQKRLFTALTEGKVEPYYQPIVSLHDMKVHHCEALARWHDDVLGFVSPAEFIPVAESTGLIKLLGQQIMSRSVRDFSELNRLLSQPIGVAVNRSPVEFNFNNDADEVIRFAESCGLNPELVCIEITESLMIEAPDEALKQLQLLKSRGFKLALDDFGTGFSSLSYIKHYPFDYLKIDQSFVTDLARQTDDYILVKTIIQMARNLGLKTIAEGIETEQQCALLQELGCDFGQGYLFSRPLQQQKLIQFMEQRV</sequence>
<dbReference type="InterPro" id="IPR000014">
    <property type="entry name" value="PAS"/>
</dbReference>
<dbReference type="NCBIfam" id="TIGR00254">
    <property type="entry name" value="GGDEF"/>
    <property type="match status" value="1"/>
</dbReference>
<dbReference type="Pfam" id="PF00990">
    <property type="entry name" value="GGDEF"/>
    <property type="match status" value="1"/>
</dbReference>
<keyword evidence="6" id="KW-1185">Reference proteome</keyword>
<dbReference type="InterPro" id="IPR001633">
    <property type="entry name" value="EAL_dom"/>
</dbReference>
<evidence type="ECO:0000259" key="2">
    <source>
        <dbReference type="PROSITE" id="PS50113"/>
    </source>
</evidence>
<dbReference type="SUPFAM" id="SSF55073">
    <property type="entry name" value="Nucleotide cyclase"/>
    <property type="match status" value="1"/>
</dbReference>
<dbReference type="Gene3D" id="3.20.20.450">
    <property type="entry name" value="EAL domain"/>
    <property type="match status" value="1"/>
</dbReference>
<feature type="domain" description="GGDEF" evidence="4">
    <location>
        <begin position="334"/>
        <end position="466"/>
    </location>
</feature>
<evidence type="ECO:0000313" key="5">
    <source>
        <dbReference type="EMBL" id="UTW01969.1"/>
    </source>
</evidence>
<dbReference type="PANTHER" id="PTHR44757:SF2">
    <property type="entry name" value="BIOFILM ARCHITECTURE MAINTENANCE PROTEIN MBAA"/>
    <property type="match status" value="1"/>
</dbReference>
<protein>
    <submittedName>
        <fullName evidence="5">EAL domain-containing protein</fullName>
    </submittedName>
</protein>
<feature type="domain" description="PAS" evidence="1">
    <location>
        <begin position="177"/>
        <end position="234"/>
    </location>
</feature>
<dbReference type="InterPro" id="IPR035965">
    <property type="entry name" value="PAS-like_dom_sf"/>
</dbReference>
<dbReference type="SMART" id="SM00091">
    <property type="entry name" value="PAS"/>
    <property type="match status" value="1"/>
</dbReference>
<dbReference type="SMART" id="SM00052">
    <property type="entry name" value="EAL"/>
    <property type="match status" value="1"/>
</dbReference>
<feature type="domain" description="PAC" evidence="2">
    <location>
        <begin position="250"/>
        <end position="302"/>
    </location>
</feature>
<dbReference type="SUPFAM" id="SSF141868">
    <property type="entry name" value="EAL domain-like"/>
    <property type="match status" value="1"/>
</dbReference>
<proteinExistence type="predicted"/>
<gene>
    <name evidence="5" type="ORF">KDX31_11415</name>
</gene>
<dbReference type="PANTHER" id="PTHR44757">
    <property type="entry name" value="DIGUANYLATE CYCLASE DGCP"/>
    <property type="match status" value="1"/>
</dbReference>
<dbReference type="CDD" id="cd00130">
    <property type="entry name" value="PAS"/>
    <property type="match status" value="1"/>
</dbReference>
<organism evidence="5 6">
    <name type="scientific">Amphritea atlantica</name>
    <dbReference type="NCBI Taxonomy" id="355243"/>
    <lineage>
        <taxon>Bacteria</taxon>
        <taxon>Pseudomonadati</taxon>
        <taxon>Pseudomonadota</taxon>
        <taxon>Gammaproteobacteria</taxon>
        <taxon>Oceanospirillales</taxon>
        <taxon>Oceanospirillaceae</taxon>
        <taxon>Amphritea</taxon>
    </lineage>
</organism>
<dbReference type="NCBIfam" id="TIGR00229">
    <property type="entry name" value="sensory_box"/>
    <property type="match status" value="1"/>
</dbReference>
<name>A0ABY5GRI9_9GAMM</name>
<accession>A0ABY5GRI9</accession>
<dbReference type="InterPro" id="IPR000700">
    <property type="entry name" value="PAS-assoc_C"/>
</dbReference>
<dbReference type="Pfam" id="PF00563">
    <property type="entry name" value="EAL"/>
    <property type="match status" value="1"/>
</dbReference>
<dbReference type="PROSITE" id="PS50883">
    <property type="entry name" value="EAL"/>
    <property type="match status" value="1"/>
</dbReference>
<dbReference type="CDD" id="cd01949">
    <property type="entry name" value="GGDEF"/>
    <property type="match status" value="1"/>
</dbReference>
<dbReference type="Gene3D" id="3.30.450.20">
    <property type="entry name" value="PAS domain"/>
    <property type="match status" value="1"/>
</dbReference>
<dbReference type="SUPFAM" id="SSF55785">
    <property type="entry name" value="PYP-like sensor domain (PAS domain)"/>
    <property type="match status" value="1"/>
</dbReference>
<dbReference type="EMBL" id="CP073344">
    <property type="protein sequence ID" value="UTW01969.1"/>
    <property type="molecule type" value="Genomic_DNA"/>
</dbReference>
<evidence type="ECO:0000259" key="1">
    <source>
        <dbReference type="PROSITE" id="PS50112"/>
    </source>
</evidence>
<evidence type="ECO:0000313" key="6">
    <source>
        <dbReference type="Proteomes" id="UP001059950"/>
    </source>
</evidence>
<dbReference type="Proteomes" id="UP001059950">
    <property type="component" value="Chromosome"/>
</dbReference>
<dbReference type="Pfam" id="PF13426">
    <property type="entry name" value="PAS_9"/>
    <property type="match status" value="1"/>
</dbReference>
<dbReference type="CDD" id="cd01948">
    <property type="entry name" value="EAL"/>
    <property type="match status" value="1"/>
</dbReference>
<feature type="domain" description="EAL" evidence="3">
    <location>
        <begin position="475"/>
        <end position="729"/>
    </location>
</feature>
<dbReference type="InterPro" id="IPR035919">
    <property type="entry name" value="EAL_sf"/>
</dbReference>
<dbReference type="InterPro" id="IPR000160">
    <property type="entry name" value="GGDEF_dom"/>
</dbReference>